<dbReference type="Proteomes" id="UP000219494">
    <property type="component" value="Unassembled WGS sequence"/>
</dbReference>
<protein>
    <submittedName>
        <fullName evidence="2">Uncharacterized protein</fullName>
    </submittedName>
</protein>
<name>A0A285QZG0_9SPHN</name>
<sequence>MLWTETKTGEDCEKRHLAMWGSVVERTDDGLVSRPCGEGLYEGDEFWAASIARLKDDPLARLQMALRHLPLPAAFREAAIALRAMIRAKRKAKLPFEDELGQLHRLAAMASLAPYDTLEMTPATDFERIDLRPETIGWNEIVSFTDAKWMAEVWPEPAQHTTASMLYPEVAKASAARYNKMRAEMRQRIAQSFLDNFDEDEIDDTQPTSSEPAKPSPVTTKLSRRTGIFARLFRW</sequence>
<keyword evidence="3" id="KW-1185">Reference proteome</keyword>
<reference evidence="2 3" key="1">
    <citation type="submission" date="2017-07" db="EMBL/GenBank/DDBJ databases">
        <authorList>
            <person name="Sun Z.S."/>
            <person name="Albrecht U."/>
            <person name="Echele G."/>
            <person name="Lee C.C."/>
        </authorList>
    </citation>
    <scope>NUCLEOTIDE SEQUENCE [LARGE SCALE GENOMIC DNA]</scope>
    <source>
        <strain evidence="2 3">CGMCC 1.12672</strain>
    </source>
</reference>
<proteinExistence type="predicted"/>
<evidence type="ECO:0000256" key="1">
    <source>
        <dbReference type="SAM" id="MobiDB-lite"/>
    </source>
</evidence>
<feature type="compositionally biased region" description="Polar residues" evidence="1">
    <location>
        <begin position="205"/>
        <end position="220"/>
    </location>
</feature>
<accession>A0A285QZG0</accession>
<evidence type="ECO:0000313" key="3">
    <source>
        <dbReference type="Proteomes" id="UP000219494"/>
    </source>
</evidence>
<dbReference type="AlphaFoldDB" id="A0A285QZG0"/>
<feature type="region of interest" description="Disordered" evidence="1">
    <location>
        <begin position="200"/>
        <end position="220"/>
    </location>
</feature>
<organism evidence="2 3">
    <name type="scientific">Sphingomonas guangdongensis</name>
    <dbReference type="NCBI Taxonomy" id="1141890"/>
    <lineage>
        <taxon>Bacteria</taxon>
        <taxon>Pseudomonadati</taxon>
        <taxon>Pseudomonadota</taxon>
        <taxon>Alphaproteobacteria</taxon>
        <taxon>Sphingomonadales</taxon>
        <taxon>Sphingomonadaceae</taxon>
        <taxon>Sphingomonas</taxon>
    </lineage>
</organism>
<evidence type="ECO:0000313" key="2">
    <source>
        <dbReference type="EMBL" id="SOB86779.1"/>
    </source>
</evidence>
<gene>
    <name evidence="2" type="ORF">SAMN06297144_1888</name>
</gene>
<dbReference type="OrthoDB" id="7595702at2"/>
<dbReference type="EMBL" id="OBMI01000002">
    <property type="protein sequence ID" value="SOB86779.1"/>
    <property type="molecule type" value="Genomic_DNA"/>
</dbReference>